<evidence type="ECO:0000313" key="3">
    <source>
        <dbReference type="Proteomes" id="UP000566819"/>
    </source>
</evidence>
<dbReference type="EMBL" id="JAAMPI010000037">
    <property type="protein sequence ID" value="KAF4637054.1"/>
    <property type="molecule type" value="Genomic_DNA"/>
</dbReference>
<dbReference type="OrthoDB" id="5326745at2759"/>
<reference evidence="2 3" key="1">
    <citation type="submission" date="2020-03" db="EMBL/GenBank/DDBJ databases">
        <title>Draft Genome Sequence of Cudoniella acicularis.</title>
        <authorList>
            <person name="Buettner E."/>
            <person name="Kellner H."/>
        </authorList>
    </citation>
    <scope>NUCLEOTIDE SEQUENCE [LARGE SCALE GENOMIC DNA]</scope>
    <source>
        <strain evidence="2 3">DSM 108380</strain>
    </source>
</reference>
<organism evidence="2 3">
    <name type="scientific">Cudoniella acicularis</name>
    <dbReference type="NCBI Taxonomy" id="354080"/>
    <lineage>
        <taxon>Eukaryota</taxon>
        <taxon>Fungi</taxon>
        <taxon>Dikarya</taxon>
        <taxon>Ascomycota</taxon>
        <taxon>Pezizomycotina</taxon>
        <taxon>Leotiomycetes</taxon>
        <taxon>Helotiales</taxon>
        <taxon>Tricladiaceae</taxon>
        <taxon>Cudoniella</taxon>
    </lineage>
</organism>
<protein>
    <submittedName>
        <fullName evidence="2">Uncharacterized protein</fullName>
    </submittedName>
</protein>
<keyword evidence="3" id="KW-1185">Reference proteome</keyword>
<feature type="region of interest" description="Disordered" evidence="1">
    <location>
        <begin position="51"/>
        <end position="80"/>
    </location>
</feature>
<feature type="compositionally biased region" description="Acidic residues" evidence="1">
    <location>
        <begin position="71"/>
        <end position="80"/>
    </location>
</feature>
<sequence length="80" mass="9012">MCNFKLRVKKRGHYTKTLWNPCEEAKKAKKVCESSSEDASTTGGFCYEEGCDEEPGGRREGPNDITNGGFDPDDVNWNEF</sequence>
<dbReference type="AlphaFoldDB" id="A0A8H4RW27"/>
<comment type="caution">
    <text evidence="2">The sequence shown here is derived from an EMBL/GenBank/DDBJ whole genome shotgun (WGS) entry which is preliminary data.</text>
</comment>
<gene>
    <name evidence="2" type="ORF">G7Y89_g1015</name>
</gene>
<proteinExistence type="predicted"/>
<accession>A0A8H4RW27</accession>
<dbReference type="Proteomes" id="UP000566819">
    <property type="component" value="Unassembled WGS sequence"/>
</dbReference>
<evidence type="ECO:0000256" key="1">
    <source>
        <dbReference type="SAM" id="MobiDB-lite"/>
    </source>
</evidence>
<name>A0A8H4RW27_9HELO</name>
<evidence type="ECO:0000313" key="2">
    <source>
        <dbReference type="EMBL" id="KAF4637054.1"/>
    </source>
</evidence>